<evidence type="ECO:0000313" key="2">
    <source>
        <dbReference type="EMBL" id="RUR85996.1"/>
    </source>
</evidence>
<dbReference type="GO" id="GO:0016757">
    <property type="term" value="F:glycosyltransferase activity"/>
    <property type="evidence" value="ECO:0007669"/>
    <property type="project" value="InterPro"/>
</dbReference>
<dbReference type="InterPro" id="IPR001296">
    <property type="entry name" value="Glyco_trans_1"/>
</dbReference>
<dbReference type="Gene3D" id="3.40.50.2000">
    <property type="entry name" value="Glycogen Phosphorylase B"/>
    <property type="match status" value="2"/>
</dbReference>
<feature type="domain" description="Glycosyl transferase family 1" evidence="1">
    <location>
        <begin position="218"/>
        <end position="368"/>
    </location>
</feature>
<evidence type="ECO:0000259" key="1">
    <source>
        <dbReference type="Pfam" id="PF00534"/>
    </source>
</evidence>
<dbReference type="InterPro" id="IPR050194">
    <property type="entry name" value="Glycosyltransferase_grp1"/>
</dbReference>
<sequence>MANSRPKSLRILYAAGPGNVIGTYKYWLNGQDDPSQVCVTYSGQFYDVCRFLDAEGYVISSFKEKEFFHDGQFTIEHRPMQFKNASGILYHLNQVWYGIGLIFSALTWKPDIAVVNEGTTHWFVLSILPYLGVKVVPSLHCTLWRKYIPLTTTEKIISRLNKHFFTNGCTAVLTASIDISKQVQECAGGRSRPIFEFLPMYRRSVFDGIAPPNEQYLPFIVLFVGRIEVYKGVFDLLEIAKRFSCKGRQDIKFEICGTGSALESLRFAAQQSKVDSFFVCHGYCNRPQMREILGRAHIIIVPTTTAFVEGFCQVVAEGILAGRPVVTSSVTPALSYVSDAVVEVQPNDVQGYGDALLKLYSDRNFYEQKRQACLQVQEQFYDPSNSWGNALKSVLKTIQ</sequence>
<dbReference type="OrthoDB" id="9783380at2"/>
<dbReference type="Proteomes" id="UP000268857">
    <property type="component" value="Unassembled WGS sequence"/>
</dbReference>
<dbReference type="PANTHER" id="PTHR45947">
    <property type="entry name" value="SULFOQUINOVOSYL TRANSFERASE SQD2"/>
    <property type="match status" value="1"/>
</dbReference>
<organism evidence="2 3">
    <name type="scientific">Chlorogloeopsis fritschii PCC 6912</name>
    <dbReference type="NCBI Taxonomy" id="211165"/>
    <lineage>
        <taxon>Bacteria</taxon>
        <taxon>Bacillati</taxon>
        <taxon>Cyanobacteriota</taxon>
        <taxon>Cyanophyceae</taxon>
        <taxon>Nostocales</taxon>
        <taxon>Chlorogloeopsidaceae</taxon>
        <taxon>Chlorogloeopsis</taxon>
    </lineage>
</organism>
<dbReference type="SUPFAM" id="SSF53756">
    <property type="entry name" value="UDP-Glycosyltransferase/glycogen phosphorylase"/>
    <property type="match status" value="1"/>
</dbReference>
<dbReference type="EMBL" id="RSCJ01000002">
    <property type="protein sequence ID" value="RUR85996.1"/>
    <property type="molecule type" value="Genomic_DNA"/>
</dbReference>
<protein>
    <recommendedName>
        <fullName evidence="1">Glycosyl transferase family 1 domain-containing protein</fullName>
    </recommendedName>
</protein>
<dbReference type="STRING" id="211165.GCA_000317285_05877"/>
<dbReference type="PANTHER" id="PTHR45947:SF3">
    <property type="entry name" value="SULFOQUINOVOSYL TRANSFERASE SQD2"/>
    <property type="match status" value="1"/>
</dbReference>
<dbReference type="CDD" id="cd03801">
    <property type="entry name" value="GT4_PimA-like"/>
    <property type="match status" value="1"/>
</dbReference>
<dbReference type="RefSeq" id="WP_016877877.1">
    <property type="nucleotide sequence ID" value="NZ_AJLN01000135.1"/>
</dbReference>
<accession>A0A433NQB2</accession>
<reference evidence="2 3" key="1">
    <citation type="journal article" date="2019" name="Genome Biol. Evol.">
        <title>Day and night: Metabolic profiles and evolutionary relationships of six axenic non-marine cyanobacteria.</title>
        <authorList>
            <person name="Will S.E."/>
            <person name="Henke P."/>
            <person name="Boedeker C."/>
            <person name="Huang S."/>
            <person name="Brinkmann H."/>
            <person name="Rohde M."/>
            <person name="Jarek M."/>
            <person name="Friedl T."/>
            <person name="Seufert S."/>
            <person name="Schumacher M."/>
            <person name="Overmann J."/>
            <person name="Neumann-Schaal M."/>
            <person name="Petersen J."/>
        </authorList>
    </citation>
    <scope>NUCLEOTIDE SEQUENCE [LARGE SCALE GENOMIC DNA]</scope>
    <source>
        <strain evidence="2 3">PCC 6912</strain>
    </source>
</reference>
<proteinExistence type="predicted"/>
<gene>
    <name evidence="2" type="ORF">PCC6912_08210</name>
</gene>
<keyword evidence="3" id="KW-1185">Reference proteome</keyword>
<dbReference type="AlphaFoldDB" id="A0A433NQB2"/>
<dbReference type="Pfam" id="PF00534">
    <property type="entry name" value="Glycos_transf_1"/>
    <property type="match status" value="1"/>
</dbReference>
<comment type="caution">
    <text evidence="2">The sequence shown here is derived from an EMBL/GenBank/DDBJ whole genome shotgun (WGS) entry which is preliminary data.</text>
</comment>
<name>A0A433NQB2_CHLFR</name>
<evidence type="ECO:0000313" key="3">
    <source>
        <dbReference type="Proteomes" id="UP000268857"/>
    </source>
</evidence>